<dbReference type="InterPro" id="IPR012871">
    <property type="entry name" value="DUF1668_ORYSA"/>
</dbReference>
<dbReference type="OrthoDB" id="586059at2759"/>
<proteinExistence type="predicted"/>
<evidence type="ECO:0000313" key="3">
    <source>
        <dbReference type="Proteomes" id="UP000636709"/>
    </source>
</evidence>
<dbReference type="Pfam" id="PF07893">
    <property type="entry name" value="DUF1668"/>
    <property type="match status" value="1"/>
</dbReference>
<protein>
    <submittedName>
        <fullName evidence="2">Uncharacterized protein</fullName>
    </submittedName>
</protein>
<organism evidence="2 3">
    <name type="scientific">Digitaria exilis</name>
    <dbReference type="NCBI Taxonomy" id="1010633"/>
    <lineage>
        <taxon>Eukaryota</taxon>
        <taxon>Viridiplantae</taxon>
        <taxon>Streptophyta</taxon>
        <taxon>Embryophyta</taxon>
        <taxon>Tracheophyta</taxon>
        <taxon>Spermatophyta</taxon>
        <taxon>Magnoliopsida</taxon>
        <taxon>Liliopsida</taxon>
        <taxon>Poales</taxon>
        <taxon>Poaceae</taxon>
        <taxon>PACMAD clade</taxon>
        <taxon>Panicoideae</taxon>
        <taxon>Panicodae</taxon>
        <taxon>Paniceae</taxon>
        <taxon>Anthephorinae</taxon>
        <taxon>Digitaria</taxon>
    </lineage>
</organism>
<reference evidence="2" key="1">
    <citation type="submission" date="2020-07" db="EMBL/GenBank/DDBJ databases">
        <title>Genome sequence and genetic diversity analysis of an under-domesticated orphan crop, white fonio (Digitaria exilis).</title>
        <authorList>
            <person name="Bennetzen J.L."/>
            <person name="Chen S."/>
            <person name="Ma X."/>
            <person name="Wang X."/>
            <person name="Yssel A.E.J."/>
            <person name="Chaluvadi S.R."/>
            <person name="Johnson M."/>
            <person name="Gangashetty P."/>
            <person name="Hamidou F."/>
            <person name="Sanogo M.D."/>
            <person name="Zwaenepoel A."/>
            <person name="Wallace J."/>
            <person name="Van De Peer Y."/>
            <person name="Van Deynze A."/>
        </authorList>
    </citation>
    <scope>NUCLEOTIDE SEQUENCE</scope>
    <source>
        <tissue evidence="2">Leaves</tissue>
    </source>
</reference>
<sequence>MSHKRRRNDNQNQRAGGGDNKRRPHKHLYLVLNDWEKGFSIHKIDPDTFDSDDEDQHSGAASHLPDPPSVRLEIPIGDDDEDMSDTSFAAMGTKIFAFTNHRCGLVYDVETAALSIGAHAPDQMACGSGVFMAAGDVLYALTHRDFNDLEQPHSFEAMSWAPAAAAASSDPMRQQPTRGWSWKTLPSPAFHSHVHSYALHPDGHTIFMTSSDDSHRMCTYSFDTIDSAWRSHGEWALPFRGQGHFDSELDAWVGLHREGYVCTCQVISPDFHSTAPCFYPDCKMTKEKLFRNMSSKRHMSVSLTRMGTTKFCLVECVAAKKEEKRAKYNGCVIHLTIFGLKYNHRGELQIKDHQSSRSFVVPSDRFHFDPQAFWM</sequence>
<name>A0A835BUE4_9POAL</name>
<accession>A0A835BUE4</accession>
<dbReference type="PANTHER" id="PTHR33085">
    <property type="entry name" value="OS12G0113100 PROTEIN-RELATED"/>
    <property type="match status" value="1"/>
</dbReference>
<comment type="caution">
    <text evidence="2">The sequence shown here is derived from an EMBL/GenBank/DDBJ whole genome shotgun (WGS) entry which is preliminary data.</text>
</comment>
<keyword evidence="3" id="KW-1185">Reference proteome</keyword>
<gene>
    <name evidence="2" type="ORF">HU200_028364</name>
</gene>
<evidence type="ECO:0000256" key="1">
    <source>
        <dbReference type="SAM" id="MobiDB-lite"/>
    </source>
</evidence>
<dbReference type="Proteomes" id="UP000636709">
    <property type="component" value="Unassembled WGS sequence"/>
</dbReference>
<dbReference type="EMBL" id="JACEFO010001742">
    <property type="protein sequence ID" value="KAF8712608.1"/>
    <property type="molecule type" value="Genomic_DNA"/>
</dbReference>
<dbReference type="PANTHER" id="PTHR33085:SF68">
    <property type="entry name" value="DUF1618 DOMAIN-CONTAINING PROTEIN"/>
    <property type="match status" value="1"/>
</dbReference>
<evidence type="ECO:0000313" key="2">
    <source>
        <dbReference type="EMBL" id="KAF8712608.1"/>
    </source>
</evidence>
<feature type="region of interest" description="Disordered" evidence="1">
    <location>
        <begin position="1"/>
        <end position="25"/>
    </location>
</feature>
<feature type="region of interest" description="Disordered" evidence="1">
    <location>
        <begin position="46"/>
        <end position="79"/>
    </location>
</feature>
<dbReference type="AlphaFoldDB" id="A0A835BUE4"/>